<keyword evidence="4" id="KW-1015">Disulfide bond</keyword>
<dbReference type="CDD" id="cd00190">
    <property type="entry name" value="Tryp_SPc"/>
    <property type="match status" value="1"/>
</dbReference>
<sequence length="616" mass="65642">MFAMDCTRMNGQHLGTCIDRFYFGSCCAPSDAAAPFHSTTTTEAFNGANDIGFSTSSPLAPASPLTTLLMHVTSQHPNVLNDLTSTTSTPAVPTLGITETSSAPVTTSGPTLAEILASTPLSVLLANVSVPTTEAALTTSQASSSPQPIEPEVEPAVVPAVEPVVAETDVPSSTEEFIELTTVGEVEEAVTDVEPDVTDQVQEEIVTLPSVVVVPDLPVTTTTTHAPPATELVTNPVTTSAAPTSASSSSVPDTTVASITTASPAVEPETIGTSTTVASPTVEAITSSVVSTSPVTFAPSSTAVPEEQSTAVPETSSASTESPAVEITAEPVSKEPTTTTATVSTTLAELNDTVEGPTVQFQNYREGSTFFLTIKKNCLWDALDSIVAVSLRQWRTATFLHKCGAALLNENWAITAAHCVDNVQPDDLLLRMGEYDLATDEEEYPYIERKVQIVASHPQFDSRTFEYDLALLRFYDPVRFQPNIVPICLPPPSEVNFVGRTAYVTGWGRLYEDGPLPSKMQQVSVPVINNTDCENMYRRAGYVEHIPNIFICAGYADGKRDSCEGDSGGPMVIQEEQSWVLAGVISWGIGCAEANQPGVYTRISEFREWIDKIIVF</sequence>
<organism evidence="8 9">
    <name type="scientific">Daphnia sinensis</name>
    <dbReference type="NCBI Taxonomy" id="1820382"/>
    <lineage>
        <taxon>Eukaryota</taxon>
        <taxon>Metazoa</taxon>
        <taxon>Ecdysozoa</taxon>
        <taxon>Arthropoda</taxon>
        <taxon>Crustacea</taxon>
        <taxon>Branchiopoda</taxon>
        <taxon>Diplostraca</taxon>
        <taxon>Cladocera</taxon>
        <taxon>Anomopoda</taxon>
        <taxon>Daphniidae</taxon>
        <taxon>Daphnia</taxon>
        <taxon>Daphnia similis group</taxon>
    </lineage>
</organism>
<dbReference type="FunFam" id="2.40.10.10:FF:000006">
    <property type="entry name" value="Serine proteinase stubble"/>
    <property type="match status" value="1"/>
</dbReference>
<evidence type="ECO:0000256" key="6">
    <source>
        <dbReference type="SAM" id="MobiDB-lite"/>
    </source>
</evidence>
<dbReference type="InterPro" id="IPR033116">
    <property type="entry name" value="TRYPSIN_SER"/>
</dbReference>
<dbReference type="PROSITE" id="PS00135">
    <property type="entry name" value="TRYPSIN_SER"/>
    <property type="match status" value="1"/>
</dbReference>
<dbReference type="PANTHER" id="PTHR24252">
    <property type="entry name" value="ACROSIN-RELATED"/>
    <property type="match status" value="1"/>
</dbReference>
<keyword evidence="3 5" id="KW-0720">Serine protease</keyword>
<dbReference type="PROSITE" id="PS00134">
    <property type="entry name" value="TRYPSIN_HIS"/>
    <property type="match status" value="1"/>
</dbReference>
<dbReference type="InterPro" id="IPR043504">
    <property type="entry name" value="Peptidase_S1_PA_chymotrypsin"/>
</dbReference>
<dbReference type="PANTHER" id="PTHR24252:SF28">
    <property type="entry name" value="TRANSMEMBRANE PROTEASE SERINE 11C ISOFORM X1"/>
    <property type="match status" value="1"/>
</dbReference>
<evidence type="ECO:0000256" key="1">
    <source>
        <dbReference type="ARBA" id="ARBA00022670"/>
    </source>
</evidence>
<evidence type="ECO:0000256" key="2">
    <source>
        <dbReference type="ARBA" id="ARBA00022801"/>
    </source>
</evidence>
<feature type="region of interest" description="Disordered" evidence="6">
    <location>
        <begin position="298"/>
        <end position="338"/>
    </location>
</feature>
<feature type="domain" description="Peptidase S1" evidence="7">
    <location>
        <begin position="394"/>
        <end position="615"/>
    </location>
</feature>
<evidence type="ECO:0000256" key="5">
    <source>
        <dbReference type="RuleBase" id="RU363034"/>
    </source>
</evidence>
<comment type="caution">
    <text evidence="8">The sequence shown here is derived from an EMBL/GenBank/DDBJ whole genome shotgun (WGS) entry which is preliminary data.</text>
</comment>
<dbReference type="InterPro" id="IPR018114">
    <property type="entry name" value="TRYPSIN_HIS"/>
</dbReference>
<dbReference type="GO" id="GO:0004252">
    <property type="term" value="F:serine-type endopeptidase activity"/>
    <property type="evidence" value="ECO:0007669"/>
    <property type="project" value="InterPro"/>
</dbReference>
<dbReference type="InterPro" id="IPR009003">
    <property type="entry name" value="Peptidase_S1_PA"/>
</dbReference>
<evidence type="ECO:0000256" key="3">
    <source>
        <dbReference type="ARBA" id="ARBA00022825"/>
    </source>
</evidence>
<dbReference type="SUPFAM" id="SSF50494">
    <property type="entry name" value="Trypsin-like serine proteases"/>
    <property type="match status" value="1"/>
</dbReference>
<name>A0AAD5LM85_9CRUS</name>
<dbReference type="InterPro" id="IPR001314">
    <property type="entry name" value="Peptidase_S1A"/>
</dbReference>
<evidence type="ECO:0000259" key="7">
    <source>
        <dbReference type="PROSITE" id="PS50240"/>
    </source>
</evidence>
<evidence type="ECO:0000313" key="9">
    <source>
        <dbReference type="Proteomes" id="UP000820818"/>
    </source>
</evidence>
<feature type="compositionally biased region" description="Polar residues" evidence="6">
    <location>
        <begin position="307"/>
        <end position="322"/>
    </location>
</feature>
<dbReference type="PRINTS" id="PR00722">
    <property type="entry name" value="CHYMOTRYPSIN"/>
</dbReference>
<gene>
    <name evidence="8" type="ORF">GHT06_008574</name>
</gene>
<reference evidence="8 9" key="1">
    <citation type="submission" date="2022-05" db="EMBL/GenBank/DDBJ databases">
        <title>A multi-omics perspective on studying reproductive biology in Daphnia sinensis.</title>
        <authorList>
            <person name="Jia J."/>
        </authorList>
    </citation>
    <scope>NUCLEOTIDE SEQUENCE [LARGE SCALE GENOMIC DNA]</scope>
    <source>
        <strain evidence="8 9">WSL</strain>
    </source>
</reference>
<accession>A0AAD5LM85</accession>
<dbReference type="Pfam" id="PF00089">
    <property type="entry name" value="Trypsin"/>
    <property type="match status" value="1"/>
</dbReference>
<keyword evidence="9" id="KW-1185">Reference proteome</keyword>
<keyword evidence="2 5" id="KW-0378">Hydrolase</keyword>
<dbReference type="AlphaFoldDB" id="A0AAD5LM85"/>
<keyword evidence="1 5" id="KW-0645">Protease</keyword>
<evidence type="ECO:0000313" key="8">
    <source>
        <dbReference type="EMBL" id="KAI9564833.1"/>
    </source>
</evidence>
<dbReference type="PROSITE" id="PS50240">
    <property type="entry name" value="TRYPSIN_DOM"/>
    <property type="match status" value="1"/>
</dbReference>
<dbReference type="InterPro" id="IPR001254">
    <property type="entry name" value="Trypsin_dom"/>
</dbReference>
<dbReference type="GO" id="GO:0006508">
    <property type="term" value="P:proteolysis"/>
    <property type="evidence" value="ECO:0007669"/>
    <property type="project" value="UniProtKB-KW"/>
</dbReference>
<dbReference type="Proteomes" id="UP000820818">
    <property type="component" value="Linkage Group LG1"/>
</dbReference>
<dbReference type="EMBL" id="WJBH02000001">
    <property type="protein sequence ID" value="KAI9564833.1"/>
    <property type="molecule type" value="Genomic_DNA"/>
</dbReference>
<proteinExistence type="predicted"/>
<protein>
    <recommendedName>
        <fullName evidence="7">Peptidase S1 domain-containing protein</fullName>
    </recommendedName>
</protein>
<dbReference type="Gene3D" id="2.40.10.10">
    <property type="entry name" value="Trypsin-like serine proteases"/>
    <property type="match status" value="1"/>
</dbReference>
<evidence type="ECO:0000256" key="4">
    <source>
        <dbReference type="ARBA" id="ARBA00023157"/>
    </source>
</evidence>
<dbReference type="SMART" id="SM00020">
    <property type="entry name" value="Tryp_SPc"/>
    <property type="match status" value="1"/>
</dbReference>